<dbReference type="InterPro" id="IPR051466">
    <property type="entry name" value="D-amino_acid_metab_enzyme"/>
</dbReference>
<dbReference type="EMBL" id="QGDO01000003">
    <property type="protein sequence ID" value="PWJ42155.1"/>
    <property type="molecule type" value="Genomic_DNA"/>
</dbReference>
<dbReference type="Proteomes" id="UP000245535">
    <property type="component" value="Unassembled WGS sequence"/>
</dbReference>
<dbReference type="SMART" id="SM01119">
    <property type="entry name" value="D-ser_dehydrat"/>
    <property type="match status" value="1"/>
</dbReference>
<name>A0A315Z9B1_SEDFL</name>
<dbReference type="GO" id="GO:0008721">
    <property type="term" value="F:D-serine ammonia-lyase activity"/>
    <property type="evidence" value="ECO:0007669"/>
    <property type="project" value="TreeGrafter"/>
</dbReference>
<dbReference type="RefSeq" id="WP_109618857.1">
    <property type="nucleotide sequence ID" value="NZ_QGDO01000003.1"/>
</dbReference>
<dbReference type="SUPFAM" id="SSF51419">
    <property type="entry name" value="PLP-binding barrel"/>
    <property type="match status" value="1"/>
</dbReference>
<comment type="similarity">
    <text evidence="1">Belongs to the DSD1 family.</text>
</comment>
<dbReference type="PANTHER" id="PTHR28004">
    <property type="entry name" value="ZGC:162816-RELATED"/>
    <property type="match status" value="1"/>
</dbReference>
<reference evidence="4 5" key="1">
    <citation type="submission" date="2018-03" db="EMBL/GenBank/DDBJ databases">
        <title>Genomic Encyclopedia of Archaeal and Bacterial Type Strains, Phase II (KMG-II): from individual species to whole genera.</title>
        <authorList>
            <person name="Goeker M."/>
        </authorList>
    </citation>
    <scope>NUCLEOTIDE SEQUENCE [LARGE SCALE GENOMIC DNA]</scope>
    <source>
        <strain evidence="4 5">DSM 28229</strain>
    </source>
</reference>
<dbReference type="Gene3D" id="2.40.37.20">
    <property type="entry name" value="D-serine dehydratase-like domain"/>
    <property type="match status" value="1"/>
</dbReference>
<dbReference type="InterPro" id="IPR042208">
    <property type="entry name" value="D-ser_dehydrat-like_sf"/>
</dbReference>
<dbReference type="PANTHER" id="PTHR28004:SF2">
    <property type="entry name" value="D-SERINE DEHYDRATASE"/>
    <property type="match status" value="1"/>
</dbReference>
<evidence type="ECO:0000259" key="3">
    <source>
        <dbReference type="SMART" id="SM01119"/>
    </source>
</evidence>
<evidence type="ECO:0000313" key="5">
    <source>
        <dbReference type="Proteomes" id="UP000245535"/>
    </source>
</evidence>
<evidence type="ECO:0000256" key="2">
    <source>
        <dbReference type="ARBA" id="ARBA00023239"/>
    </source>
</evidence>
<dbReference type="GO" id="GO:0036088">
    <property type="term" value="P:D-serine catabolic process"/>
    <property type="evidence" value="ECO:0007669"/>
    <property type="project" value="TreeGrafter"/>
</dbReference>
<dbReference type="InterPro" id="IPR029066">
    <property type="entry name" value="PLP-binding_barrel"/>
</dbReference>
<evidence type="ECO:0000313" key="4">
    <source>
        <dbReference type="EMBL" id="PWJ42155.1"/>
    </source>
</evidence>
<organism evidence="4 5">
    <name type="scientific">Sediminitomix flava</name>
    <dbReference type="NCBI Taxonomy" id="379075"/>
    <lineage>
        <taxon>Bacteria</taxon>
        <taxon>Pseudomonadati</taxon>
        <taxon>Bacteroidota</taxon>
        <taxon>Cytophagia</taxon>
        <taxon>Cytophagales</taxon>
        <taxon>Flammeovirgaceae</taxon>
        <taxon>Sediminitomix</taxon>
    </lineage>
</organism>
<protein>
    <submittedName>
        <fullName evidence="4">D-serine deaminase-like pyridoxal phosphate-dependent protein</fullName>
    </submittedName>
</protein>
<dbReference type="InterPro" id="IPR001608">
    <property type="entry name" value="Ala_racemase_N"/>
</dbReference>
<dbReference type="OrthoDB" id="9788869at2"/>
<feature type="domain" description="D-serine dehydratase-like" evidence="3">
    <location>
        <begin position="250"/>
        <end position="357"/>
    </location>
</feature>
<dbReference type="AlphaFoldDB" id="A0A315Z9B1"/>
<dbReference type="Gene3D" id="3.20.20.10">
    <property type="entry name" value="Alanine racemase"/>
    <property type="match status" value="1"/>
</dbReference>
<dbReference type="Pfam" id="PF14031">
    <property type="entry name" value="D-ser_dehydrat"/>
    <property type="match status" value="1"/>
</dbReference>
<dbReference type="InterPro" id="IPR026956">
    <property type="entry name" value="D-ser_dehydrat-like_dom"/>
</dbReference>
<keyword evidence="5" id="KW-1185">Reference proteome</keyword>
<accession>A0A315Z9B1</accession>
<comment type="caution">
    <text evidence="4">The sequence shown here is derived from an EMBL/GenBank/DDBJ whole genome shotgun (WGS) entry which is preliminary data.</text>
</comment>
<evidence type="ECO:0000256" key="1">
    <source>
        <dbReference type="ARBA" id="ARBA00005323"/>
    </source>
</evidence>
<sequence length="366" mass="41549">MNHNITSPTLLLDKKKCLRNIEDMTDKAFLNKIALRPHFKTHQSKEIGNWFRDFGVKAITVSSLKMAEYFAEDGWNDITVAFPTNILEINTINKLAQKIQLNLLVEDIDTIIRLQDKLEYSVHLFIKIDVGTHRTGIQAYKKELLTSLTQQIDKSDKTVFKGFLAHAGHTYHAREKEQILEIHEESKSIMLELKEYFLPNYPNLILSVGDTPSCSVADNFEGLDEIRPGNFVFYDVMQNFITSCSTKQIAVALACPVVAKHEDRFEIVLYGGAVHLSKDHLYFDKGAKFFGNIVFLEENSWSDPIDGMYLASLSQEHGIIKASQEYFDKVNVGDVIGILPVHSCLTVNELKKLVTLDGEIIECMKS</sequence>
<keyword evidence="2" id="KW-0456">Lyase</keyword>
<gene>
    <name evidence="4" type="ORF">BC781_103405</name>
</gene>
<proteinExistence type="inferred from homology"/>
<dbReference type="Pfam" id="PF01168">
    <property type="entry name" value="Ala_racemase_N"/>
    <property type="match status" value="1"/>
</dbReference>